<dbReference type="KEGG" id="dpte:113795781"/>
<name>A0A6P6Y8V9_DERPT</name>
<dbReference type="OrthoDB" id="6083863at2759"/>
<dbReference type="InterPro" id="IPR050975">
    <property type="entry name" value="Sleep_regulator"/>
</dbReference>
<sequence>MKSSLQFSFSSSTKLIQVAKMLTTLMTIIMIMMPLATMAIKCWDCNSMINRGCDDPFKPDDFAMADCSQKHLSRFPDKEGNICRKTLQKINDEYRVIRGCGYINDTFDTIPPGAEIENECLRRTGTFSVMVEFCICNGEDGCNHGLKNNSINNILLIIMLSLLIIIMFIK</sequence>
<proteinExistence type="predicted"/>
<evidence type="ECO:0000313" key="1">
    <source>
        <dbReference type="Proteomes" id="UP000515146"/>
    </source>
</evidence>
<dbReference type="PANTHER" id="PTHR33562:SF2">
    <property type="entry name" value="PROTEIN QUIVER"/>
    <property type="match status" value="1"/>
</dbReference>
<dbReference type="OMA" id="VKMRYCH"/>
<evidence type="ECO:0000313" key="2">
    <source>
        <dbReference type="RefSeq" id="XP_027201807.1"/>
    </source>
</evidence>
<dbReference type="GO" id="GO:0032222">
    <property type="term" value="P:regulation of synaptic transmission, cholinergic"/>
    <property type="evidence" value="ECO:0007669"/>
    <property type="project" value="InterPro"/>
</dbReference>
<accession>A0A6P6Y8V9</accession>
<keyword evidence="1" id="KW-1185">Reference proteome</keyword>
<dbReference type="AlphaFoldDB" id="A0A6P6Y8V9"/>
<dbReference type="PANTHER" id="PTHR33562">
    <property type="entry name" value="ATILLA, ISOFORM B-RELATED-RELATED"/>
    <property type="match status" value="1"/>
</dbReference>
<dbReference type="InParanoid" id="A0A6P6Y8V9"/>
<gene>
    <name evidence="2" type="primary">LOC113795781</name>
</gene>
<dbReference type="RefSeq" id="XP_027201807.1">
    <property type="nucleotide sequence ID" value="XM_027346006.1"/>
</dbReference>
<dbReference type="GO" id="GO:0030431">
    <property type="term" value="P:sleep"/>
    <property type="evidence" value="ECO:0007669"/>
    <property type="project" value="InterPro"/>
</dbReference>
<reference evidence="2" key="1">
    <citation type="submission" date="2025-08" db="UniProtKB">
        <authorList>
            <consortium name="RefSeq"/>
        </authorList>
    </citation>
    <scope>IDENTIFICATION</scope>
    <source>
        <strain evidence="2">Airmid</strain>
    </source>
</reference>
<dbReference type="InterPro" id="IPR031424">
    <property type="entry name" value="QVR-like"/>
</dbReference>
<dbReference type="Proteomes" id="UP000515146">
    <property type="component" value="Unplaced"/>
</dbReference>
<protein>
    <submittedName>
        <fullName evidence="2">Uncharacterized protein LOC113795781</fullName>
    </submittedName>
</protein>
<organism evidence="1 2">
    <name type="scientific">Dermatophagoides pteronyssinus</name>
    <name type="common">European house dust mite</name>
    <dbReference type="NCBI Taxonomy" id="6956"/>
    <lineage>
        <taxon>Eukaryota</taxon>
        <taxon>Metazoa</taxon>
        <taxon>Ecdysozoa</taxon>
        <taxon>Arthropoda</taxon>
        <taxon>Chelicerata</taxon>
        <taxon>Arachnida</taxon>
        <taxon>Acari</taxon>
        <taxon>Acariformes</taxon>
        <taxon>Sarcoptiformes</taxon>
        <taxon>Astigmata</taxon>
        <taxon>Psoroptidia</taxon>
        <taxon>Analgoidea</taxon>
        <taxon>Pyroglyphidae</taxon>
        <taxon>Dermatophagoidinae</taxon>
        <taxon>Dermatophagoides</taxon>
    </lineage>
</organism>
<dbReference type="Pfam" id="PF17064">
    <property type="entry name" value="QVR"/>
    <property type="match status" value="1"/>
</dbReference>